<accession>J9DP00</accession>
<evidence type="ECO:0000256" key="1">
    <source>
        <dbReference type="SAM" id="Phobius"/>
    </source>
</evidence>
<dbReference type="EMBL" id="AFBI03000021">
    <property type="protein sequence ID" value="EJW04275.1"/>
    <property type="molecule type" value="Genomic_DNA"/>
</dbReference>
<gene>
    <name evidence="2" type="ORF">EDEG_01457</name>
</gene>
<evidence type="ECO:0000313" key="3">
    <source>
        <dbReference type="Proteomes" id="UP000003163"/>
    </source>
</evidence>
<dbReference type="InParanoid" id="J9DP00"/>
<dbReference type="HOGENOM" id="CLU_576210_0_0_1"/>
<dbReference type="Proteomes" id="UP000003163">
    <property type="component" value="Unassembled WGS sequence"/>
</dbReference>
<reference evidence="3" key="2">
    <citation type="submission" date="2015-07" db="EMBL/GenBank/DDBJ databases">
        <title>Contrasting host-pathogen interactions and genome evolution in two generalist and specialist microsporidian pathogens of mosquitoes.</title>
        <authorList>
            <consortium name="The Broad Institute Genomics Platform"/>
            <consortium name="The Broad Institute Genome Sequencing Center for Infectious Disease"/>
            <person name="Cuomo C.A."/>
            <person name="Sanscrainte N.D."/>
            <person name="Goldberg J.M."/>
            <person name="Heiman D."/>
            <person name="Young S."/>
            <person name="Zeng Q."/>
            <person name="Becnel J.J."/>
            <person name="Birren B.W."/>
        </authorList>
    </citation>
    <scope>NUCLEOTIDE SEQUENCE [LARGE SCALE GENOMIC DNA]</scope>
    <source>
        <strain evidence="3">USNM 41457</strain>
    </source>
</reference>
<organism evidence="2 3">
    <name type="scientific">Edhazardia aedis (strain USNM 41457)</name>
    <name type="common">Microsporidian parasite</name>
    <dbReference type="NCBI Taxonomy" id="1003232"/>
    <lineage>
        <taxon>Eukaryota</taxon>
        <taxon>Fungi</taxon>
        <taxon>Fungi incertae sedis</taxon>
        <taxon>Microsporidia</taxon>
        <taxon>Edhazardia</taxon>
    </lineage>
</organism>
<keyword evidence="1" id="KW-0812">Transmembrane</keyword>
<dbReference type="AlphaFoldDB" id="J9DP00"/>
<name>J9DP00_EDHAE</name>
<sequence>MKTPFKLIIKLLLAFSLLFFKIYQLITIELHNSFISVDKNLSTENYNNNIIIESATKKHFSISSSTEFPISKDLDIDDVLLNTTKSAGNPSDERIKHSDLYVETADDKSFIAEIEKETVLLTKDNYVDVLQPHCNDKVNNWLRISTLILNLLHDLDYYDIKLNLSEFGPIFKNRTECDVNAFLEIVKIINMNEENDLLLGEKNSRPEKAIIIAKNIVNTYKIFKNNIFCLDTLYLDNFSWIKINNIAEKLGKVCFMAEYTNTKLLILQLTTYISTNDCLYHFYQIKTDCKSTEFNKLLKICFKYVFNINAKYIYKDNDLSKVKFGWFDHKDVEEINKQNNGSLIYYAQRSIYSNMQQNCKIFLADYKVKTDIDSTGSICTQNKSISIENGNRKLIPYFTKKDLRNPLKTFCEGIRELKEVDKNYKIESLDLSNREKFYTNLFTFYQKDIHAYKDTKTIHSFLSKNILKYTESMLNKISKSALNAFSHVESCKNYEEIFFSVENIQFNILAERISDFAPIKFEEEKNIILSYLKNLDDENFCKKS</sequence>
<reference evidence="2 3" key="1">
    <citation type="submission" date="2011-08" db="EMBL/GenBank/DDBJ databases">
        <authorList>
            <person name="Liu Z.J."/>
            <person name="Shi F.L."/>
            <person name="Lu J.Q."/>
            <person name="Li M."/>
            <person name="Wang Z.L."/>
        </authorList>
    </citation>
    <scope>NUCLEOTIDE SEQUENCE [LARGE SCALE GENOMIC DNA]</scope>
    <source>
        <strain evidence="2 3">USNM 41457</strain>
    </source>
</reference>
<keyword evidence="3" id="KW-1185">Reference proteome</keyword>
<protein>
    <submittedName>
        <fullName evidence="2">Uncharacterized protein</fullName>
    </submittedName>
</protein>
<evidence type="ECO:0000313" key="2">
    <source>
        <dbReference type="EMBL" id="EJW04275.1"/>
    </source>
</evidence>
<proteinExistence type="predicted"/>
<keyword evidence="1" id="KW-1133">Transmembrane helix</keyword>
<keyword evidence="1" id="KW-0472">Membrane</keyword>
<comment type="caution">
    <text evidence="2">The sequence shown here is derived from an EMBL/GenBank/DDBJ whole genome shotgun (WGS) entry which is preliminary data.</text>
</comment>
<feature type="transmembrane region" description="Helical" evidence="1">
    <location>
        <begin position="7"/>
        <end position="26"/>
    </location>
</feature>
<dbReference type="VEuPathDB" id="MicrosporidiaDB:EDEG_01457"/>